<evidence type="ECO:0000256" key="11">
    <source>
        <dbReference type="ARBA" id="ARBA00023004"/>
    </source>
</evidence>
<dbReference type="AlphaFoldDB" id="A0A8S3XLT4"/>
<keyword evidence="16" id="KW-1133">Transmembrane helix</keyword>
<dbReference type="Proteomes" id="UP000691718">
    <property type="component" value="Unassembled WGS sequence"/>
</dbReference>
<dbReference type="OrthoDB" id="2789670at2759"/>
<protein>
    <recommendedName>
        <fullName evidence="5">unspecific monooxygenase</fullName>
        <ecNumber evidence="5">1.14.14.1</ecNumber>
    </recommendedName>
</protein>
<dbReference type="InterPro" id="IPR017972">
    <property type="entry name" value="Cyt_P450_CS"/>
</dbReference>
<accession>A0A8S3XLT4</accession>
<comment type="catalytic activity">
    <reaction evidence="14">
        <text>an organic molecule + reduced [NADPH--hemoprotein reductase] + O2 = an alcohol + oxidized [NADPH--hemoprotein reductase] + H2O + H(+)</text>
        <dbReference type="Rhea" id="RHEA:17149"/>
        <dbReference type="Rhea" id="RHEA-COMP:11964"/>
        <dbReference type="Rhea" id="RHEA-COMP:11965"/>
        <dbReference type="ChEBI" id="CHEBI:15377"/>
        <dbReference type="ChEBI" id="CHEBI:15378"/>
        <dbReference type="ChEBI" id="CHEBI:15379"/>
        <dbReference type="ChEBI" id="CHEBI:30879"/>
        <dbReference type="ChEBI" id="CHEBI:57618"/>
        <dbReference type="ChEBI" id="CHEBI:58210"/>
        <dbReference type="ChEBI" id="CHEBI:142491"/>
        <dbReference type="EC" id="1.14.14.1"/>
    </reaction>
</comment>
<gene>
    <name evidence="17" type="ORF">PAPOLLO_LOCUS19880</name>
</gene>
<evidence type="ECO:0000256" key="1">
    <source>
        <dbReference type="ARBA" id="ARBA00001971"/>
    </source>
</evidence>
<proteinExistence type="inferred from homology"/>
<evidence type="ECO:0000256" key="2">
    <source>
        <dbReference type="ARBA" id="ARBA00004174"/>
    </source>
</evidence>
<dbReference type="GO" id="GO:0005789">
    <property type="term" value="C:endoplasmic reticulum membrane"/>
    <property type="evidence" value="ECO:0007669"/>
    <property type="project" value="UniProtKB-SubCell"/>
</dbReference>
<keyword evidence="7 15" id="KW-0479">Metal-binding</keyword>
<dbReference type="PANTHER" id="PTHR24292:SF54">
    <property type="entry name" value="CYP9F3-RELATED"/>
    <property type="match status" value="1"/>
</dbReference>
<organism evidence="17 18">
    <name type="scientific">Parnassius apollo</name>
    <name type="common">Apollo butterfly</name>
    <name type="synonym">Papilio apollo</name>
    <dbReference type="NCBI Taxonomy" id="110799"/>
    <lineage>
        <taxon>Eukaryota</taxon>
        <taxon>Metazoa</taxon>
        <taxon>Ecdysozoa</taxon>
        <taxon>Arthropoda</taxon>
        <taxon>Hexapoda</taxon>
        <taxon>Insecta</taxon>
        <taxon>Pterygota</taxon>
        <taxon>Neoptera</taxon>
        <taxon>Endopterygota</taxon>
        <taxon>Lepidoptera</taxon>
        <taxon>Glossata</taxon>
        <taxon>Ditrysia</taxon>
        <taxon>Papilionoidea</taxon>
        <taxon>Papilionidae</taxon>
        <taxon>Parnassiinae</taxon>
        <taxon>Parnassini</taxon>
        <taxon>Parnassius</taxon>
        <taxon>Parnassius</taxon>
    </lineage>
</organism>
<keyword evidence="16" id="KW-0812">Transmembrane</keyword>
<evidence type="ECO:0000256" key="5">
    <source>
        <dbReference type="ARBA" id="ARBA00012109"/>
    </source>
</evidence>
<evidence type="ECO:0000256" key="16">
    <source>
        <dbReference type="SAM" id="Phobius"/>
    </source>
</evidence>
<evidence type="ECO:0000256" key="10">
    <source>
        <dbReference type="ARBA" id="ARBA00023002"/>
    </source>
</evidence>
<dbReference type="EC" id="1.14.14.1" evidence="5"/>
<name>A0A8S3XLT4_PARAO</name>
<evidence type="ECO:0000256" key="14">
    <source>
        <dbReference type="ARBA" id="ARBA00047827"/>
    </source>
</evidence>
<dbReference type="PANTHER" id="PTHR24292">
    <property type="entry name" value="CYTOCHROME P450"/>
    <property type="match status" value="1"/>
</dbReference>
<dbReference type="CDD" id="cd11056">
    <property type="entry name" value="CYP6-like"/>
    <property type="match status" value="1"/>
</dbReference>
<keyword evidence="12 15" id="KW-0503">Monooxygenase</keyword>
<evidence type="ECO:0000256" key="3">
    <source>
        <dbReference type="ARBA" id="ARBA00004406"/>
    </source>
</evidence>
<comment type="similarity">
    <text evidence="4 15">Belongs to the cytochrome P450 family.</text>
</comment>
<keyword evidence="9" id="KW-0492">Microsome</keyword>
<dbReference type="InterPro" id="IPR001128">
    <property type="entry name" value="Cyt_P450"/>
</dbReference>
<keyword evidence="13 16" id="KW-0472">Membrane</keyword>
<dbReference type="Pfam" id="PF00067">
    <property type="entry name" value="p450"/>
    <property type="match status" value="1"/>
</dbReference>
<evidence type="ECO:0000313" key="17">
    <source>
        <dbReference type="EMBL" id="CAG5032355.1"/>
    </source>
</evidence>
<feature type="transmembrane region" description="Helical" evidence="16">
    <location>
        <begin position="7"/>
        <end position="28"/>
    </location>
</feature>
<dbReference type="PROSITE" id="PS00086">
    <property type="entry name" value="CYTOCHROME_P450"/>
    <property type="match status" value="1"/>
</dbReference>
<dbReference type="GO" id="GO:0005506">
    <property type="term" value="F:iron ion binding"/>
    <property type="evidence" value="ECO:0007669"/>
    <property type="project" value="InterPro"/>
</dbReference>
<dbReference type="EMBL" id="CAJQZP010001228">
    <property type="protein sequence ID" value="CAG5032355.1"/>
    <property type="molecule type" value="Genomic_DNA"/>
</dbReference>
<evidence type="ECO:0000256" key="12">
    <source>
        <dbReference type="ARBA" id="ARBA00023033"/>
    </source>
</evidence>
<sequence>MKYARKLCLKMIFLIWLITVLGLLAIYFNKVYSRFSKYGVKHFKPIPPVGNMGRILLRKAPIFDSLITLYKSFPEERFIGSYSFVTPNLIVRDMDLIKNIVVKDFEYFADHTTLVDETADPLFGRNLFSLKGEDWKQMRSKLSPAFTSSKMRIMVPIIVDICNQMIQFVKNSIQDSEDNFADIECSDLSSRYAHDVITSYAFGLNVDSHNEKENKFYKMGMLATNISFKQFVLLTAFGSSPMLMKKFKISIFAQATEDFFKNLVAKMIRDRETNNINRPDIINQLIETKKGNITFSNKESKDAPTAVEKTAIDKGENQVWSDVDLIAQAVVFFLAGFNTVSTAIAFALHEVGVNPDVQERLVQEIKETDAKNNGKFDYNSVQNMKYMDMVVSEILRKWPPVPVLDRNCRKDYNLGKPNKNSLREYVIRKGEVLKIPACAIHRDPEFYPNPEKFDPERFSEANKHLIKPLTYMPFGLGPRNCPASRYALWECKVMLYQILKHLELSPCEKTCIPEVVDNADLKFRLKGGHWLRFKIRN</sequence>
<keyword evidence="8" id="KW-0256">Endoplasmic reticulum</keyword>
<keyword evidence="6 15" id="KW-0349">Heme</keyword>
<dbReference type="FunFam" id="1.10.630.10:FF:000042">
    <property type="entry name" value="Cytochrome P450"/>
    <property type="match status" value="1"/>
</dbReference>
<evidence type="ECO:0000256" key="4">
    <source>
        <dbReference type="ARBA" id="ARBA00010617"/>
    </source>
</evidence>
<reference evidence="17" key="1">
    <citation type="submission" date="2021-04" db="EMBL/GenBank/DDBJ databases">
        <authorList>
            <person name="Tunstrom K."/>
        </authorList>
    </citation>
    <scope>NUCLEOTIDE SEQUENCE</scope>
</reference>
<evidence type="ECO:0000256" key="8">
    <source>
        <dbReference type="ARBA" id="ARBA00022824"/>
    </source>
</evidence>
<dbReference type="InterPro" id="IPR050476">
    <property type="entry name" value="Insect_CytP450_Detox"/>
</dbReference>
<comment type="caution">
    <text evidence="17">The sequence shown here is derived from an EMBL/GenBank/DDBJ whole genome shotgun (WGS) entry which is preliminary data.</text>
</comment>
<evidence type="ECO:0000256" key="7">
    <source>
        <dbReference type="ARBA" id="ARBA00022723"/>
    </source>
</evidence>
<dbReference type="GO" id="GO:0016712">
    <property type="term" value="F:oxidoreductase activity, acting on paired donors, with incorporation or reduction of molecular oxygen, reduced flavin or flavoprotein as one donor, and incorporation of one atom of oxygen"/>
    <property type="evidence" value="ECO:0007669"/>
    <property type="project" value="UniProtKB-EC"/>
</dbReference>
<keyword evidence="18" id="KW-1185">Reference proteome</keyword>
<evidence type="ECO:0000256" key="6">
    <source>
        <dbReference type="ARBA" id="ARBA00022617"/>
    </source>
</evidence>
<comment type="cofactor">
    <cofactor evidence="1">
        <name>heme</name>
        <dbReference type="ChEBI" id="CHEBI:30413"/>
    </cofactor>
</comment>
<keyword evidence="11 15" id="KW-0408">Iron</keyword>
<dbReference type="GO" id="GO:0020037">
    <property type="term" value="F:heme binding"/>
    <property type="evidence" value="ECO:0007669"/>
    <property type="project" value="InterPro"/>
</dbReference>
<evidence type="ECO:0000256" key="9">
    <source>
        <dbReference type="ARBA" id="ARBA00022848"/>
    </source>
</evidence>
<comment type="subcellular location">
    <subcellularLocation>
        <location evidence="3">Endoplasmic reticulum membrane</location>
        <topology evidence="3">Peripheral membrane protein</topology>
    </subcellularLocation>
    <subcellularLocation>
        <location evidence="2">Microsome membrane</location>
        <topology evidence="2">Peripheral membrane protein</topology>
    </subcellularLocation>
</comment>
<evidence type="ECO:0000256" key="15">
    <source>
        <dbReference type="RuleBase" id="RU000461"/>
    </source>
</evidence>
<evidence type="ECO:0000313" key="18">
    <source>
        <dbReference type="Proteomes" id="UP000691718"/>
    </source>
</evidence>
<keyword evidence="10 15" id="KW-0560">Oxidoreductase</keyword>
<evidence type="ECO:0000256" key="13">
    <source>
        <dbReference type="ARBA" id="ARBA00023136"/>
    </source>
</evidence>